<dbReference type="STRING" id="995062.SAMN04489718_3097"/>
<name>A0A1H1FL83_9ACTN</name>
<evidence type="ECO:0000313" key="4">
    <source>
        <dbReference type="Proteomes" id="UP000199301"/>
    </source>
</evidence>
<keyword evidence="4" id="KW-1185">Reference proteome</keyword>
<gene>
    <name evidence="3" type="ORF">SAMN04489718_3097</name>
</gene>
<accession>A0A1H1FL83</accession>
<protein>
    <recommendedName>
        <fullName evidence="2">SpoVT-AbrB domain-containing protein</fullName>
    </recommendedName>
</protein>
<dbReference type="Proteomes" id="UP000199301">
    <property type="component" value="Unassembled WGS sequence"/>
</dbReference>
<reference evidence="4" key="1">
    <citation type="submission" date="2016-10" db="EMBL/GenBank/DDBJ databases">
        <authorList>
            <person name="Varghese N."/>
            <person name="Submissions S."/>
        </authorList>
    </citation>
    <scope>NUCLEOTIDE SEQUENCE [LARGE SCALE GENOMIC DNA]</scope>
    <source>
        <strain evidence="4">DSM 45459</strain>
    </source>
</reference>
<dbReference type="PROSITE" id="PS51740">
    <property type="entry name" value="SPOVT_ABRB"/>
    <property type="match status" value="1"/>
</dbReference>
<feature type="domain" description="SpoVT-AbrB" evidence="2">
    <location>
        <begin position="1"/>
        <end position="41"/>
    </location>
</feature>
<evidence type="ECO:0000313" key="3">
    <source>
        <dbReference type="EMBL" id="SDR01578.1"/>
    </source>
</evidence>
<dbReference type="AlphaFoldDB" id="A0A1H1FL83"/>
<keyword evidence="1" id="KW-0238">DNA-binding</keyword>
<evidence type="ECO:0000256" key="1">
    <source>
        <dbReference type="PROSITE-ProRule" id="PRU01076"/>
    </source>
</evidence>
<proteinExistence type="predicted"/>
<sequence>MTPQGRVSIFAQFRNELGWSPETDLVEYREGSRVVIEPRAEMVERIQNMALGARIGSGSVVDELIASRRAENETERNETEGGY</sequence>
<dbReference type="InterPro" id="IPR007159">
    <property type="entry name" value="SpoVT-AbrB_dom"/>
</dbReference>
<evidence type="ECO:0000259" key="2">
    <source>
        <dbReference type="PROSITE" id="PS51740"/>
    </source>
</evidence>
<organism evidence="3 4">
    <name type="scientific">Actinopolyspora saharensis</name>
    <dbReference type="NCBI Taxonomy" id="995062"/>
    <lineage>
        <taxon>Bacteria</taxon>
        <taxon>Bacillati</taxon>
        <taxon>Actinomycetota</taxon>
        <taxon>Actinomycetes</taxon>
        <taxon>Actinopolysporales</taxon>
        <taxon>Actinopolysporaceae</taxon>
        <taxon>Actinopolyspora</taxon>
    </lineage>
</organism>
<dbReference type="GO" id="GO:0003677">
    <property type="term" value="F:DNA binding"/>
    <property type="evidence" value="ECO:0007669"/>
    <property type="project" value="UniProtKB-UniRule"/>
</dbReference>
<dbReference type="EMBL" id="FNKO01000002">
    <property type="protein sequence ID" value="SDR01578.1"/>
    <property type="molecule type" value="Genomic_DNA"/>
</dbReference>